<feature type="compositionally biased region" description="Polar residues" evidence="1">
    <location>
        <begin position="203"/>
        <end position="213"/>
    </location>
</feature>
<feature type="region of interest" description="Disordered" evidence="1">
    <location>
        <begin position="201"/>
        <end position="241"/>
    </location>
</feature>
<evidence type="ECO:0000259" key="3">
    <source>
        <dbReference type="PROSITE" id="PS51294"/>
    </source>
</evidence>
<feature type="compositionally biased region" description="Low complexity" evidence="1">
    <location>
        <begin position="325"/>
        <end position="344"/>
    </location>
</feature>
<feature type="region of interest" description="Disordered" evidence="1">
    <location>
        <begin position="497"/>
        <end position="524"/>
    </location>
</feature>
<feature type="compositionally biased region" description="Low complexity" evidence="1">
    <location>
        <begin position="304"/>
        <end position="318"/>
    </location>
</feature>
<evidence type="ECO:0000259" key="2">
    <source>
        <dbReference type="PROSITE" id="PS50090"/>
    </source>
</evidence>
<feature type="compositionally biased region" description="Gly residues" evidence="1">
    <location>
        <begin position="95"/>
        <end position="111"/>
    </location>
</feature>
<dbReference type="PROSITE" id="PS51294">
    <property type="entry name" value="HTH_MYB"/>
    <property type="match status" value="1"/>
</dbReference>
<dbReference type="EMBL" id="CP015060">
    <property type="protein sequence ID" value="QGN17916.1"/>
    <property type="molecule type" value="Genomic_DNA"/>
</dbReference>
<dbReference type="InterPro" id="IPR017930">
    <property type="entry name" value="Myb_dom"/>
</dbReference>
<feature type="compositionally biased region" description="Low complexity" evidence="1">
    <location>
        <begin position="646"/>
        <end position="668"/>
    </location>
</feature>
<dbReference type="InterPro" id="IPR050560">
    <property type="entry name" value="MYB_TF"/>
</dbReference>
<feature type="domain" description="HTH myb-type" evidence="3">
    <location>
        <begin position="14"/>
        <end position="61"/>
    </location>
</feature>
<feature type="domain" description="Myb-like" evidence="2">
    <location>
        <begin position="7"/>
        <end position="57"/>
    </location>
</feature>
<dbReference type="PROSITE" id="PS50090">
    <property type="entry name" value="MYB_LIKE"/>
    <property type="match status" value="1"/>
</dbReference>
<feature type="region of interest" description="Disordered" evidence="1">
    <location>
        <begin position="293"/>
        <end position="369"/>
    </location>
</feature>
<reference evidence="4 5" key="1">
    <citation type="submission" date="2016-03" db="EMBL/GenBank/DDBJ databases">
        <title>How can Kluyveromyces marxianus grow so fast - potential evolutionary course in Saccharomyces Complex revealed by comparative genomics.</title>
        <authorList>
            <person name="Mo W."/>
            <person name="Lu W."/>
            <person name="Yang X."/>
            <person name="Qi J."/>
            <person name="Lv H."/>
        </authorList>
    </citation>
    <scope>NUCLEOTIDE SEQUENCE [LARGE SCALE GENOMIC DNA]</scope>
    <source>
        <strain evidence="4 5">FIM1</strain>
    </source>
</reference>
<feature type="compositionally biased region" description="Low complexity" evidence="1">
    <location>
        <begin position="355"/>
        <end position="368"/>
    </location>
</feature>
<feature type="region of interest" description="Disordered" evidence="1">
    <location>
        <begin position="536"/>
        <end position="669"/>
    </location>
</feature>
<dbReference type="InterPro" id="IPR001005">
    <property type="entry name" value="SANT/Myb"/>
</dbReference>
<dbReference type="Gene3D" id="1.10.10.60">
    <property type="entry name" value="Homeodomain-like"/>
    <property type="match status" value="1"/>
</dbReference>
<evidence type="ECO:0000313" key="5">
    <source>
        <dbReference type="Proteomes" id="UP000422736"/>
    </source>
</evidence>
<dbReference type="Pfam" id="PF13921">
    <property type="entry name" value="Myb_DNA-bind_6"/>
    <property type="match status" value="1"/>
</dbReference>
<organism evidence="4 5">
    <name type="scientific">Kluyveromyces marxianus</name>
    <name type="common">Yeast</name>
    <name type="synonym">Candida kefyr</name>
    <dbReference type="NCBI Taxonomy" id="4911"/>
    <lineage>
        <taxon>Eukaryota</taxon>
        <taxon>Fungi</taxon>
        <taxon>Dikarya</taxon>
        <taxon>Ascomycota</taxon>
        <taxon>Saccharomycotina</taxon>
        <taxon>Saccharomycetes</taxon>
        <taxon>Saccharomycetales</taxon>
        <taxon>Saccharomycetaceae</taxon>
        <taxon>Kluyveromyces</taxon>
    </lineage>
</organism>
<name>A0ABX6F1J4_KLUMA</name>
<feature type="compositionally biased region" description="Polar residues" evidence="1">
    <location>
        <begin position="542"/>
        <end position="562"/>
    </location>
</feature>
<sequence>MTAPKNVSSRTPSSWEPQDDVLLRHLKEVKHLGWKEIAQYFMNRTPNACQFRWRRLKSGSLKTAKSTDDEDELPELSTELAALQGFTNGNPGAAAGAGNGAGPGAGPGTVPGSGNAQGHSMLSVDPAHAADSTSAKKKSSSVGPMPMPVPMPIPTSKVTNGAVLSSPHGNSFGLLPGNRASVTLGSSVSSSVNGLVHSGSLSKSPFSNASPATTHGKFIKPRSSSHSHDGPLAGGPHFNDQEENFGFIPKVFIKSRRGSAVVMNNSGINNSIGNLAATGIAATPQSTTLNLSTSNLASTKSRKNSFSSRSRRSSFNVTSDRHFIPLTSNASSRRSSVVALPSASTPQSKPRRDSFTTSQSTSRSNSISQFRRGSIQAGYIDMPSAKQNFASPPPPPIPQQQHQKQHQQHQQPHIHGQSSAIHGPINNPHAKPWSDDEDKLLVEKRQLYHLSIDELSILLPHRSEQEIQWRMESLQISSIDTMNSVPIANEIANSNAVSSPLADDVNSSSYSPDTAVEEQDDIVDDDVDVDIEIVGRMEDSVAPTQLRDNSPTFSQTSSTGSSARERSPVFSPDTHSLRDQSPTISDGNGSSLYSNRAPSHSVPKQIRQVSTSTTQHHQHHNHHPISNHHANPHHQQHQISELTPNPSQSPQLTHQQLPQPSSQPLPSLNTIFKHII</sequence>
<proteinExistence type="predicted"/>
<feature type="region of interest" description="Disordered" evidence="1">
    <location>
        <begin position="384"/>
        <end position="434"/>
    </location>
</feature>
<feature type="compositionally biased region" description="Acidic residues" evidence="1">
    <location>
        <begin position="515"/>
        <end position="524"/>
    </location>
</feature>
<feature type="compositionally biased region" description="Basic residues" evidence="1">
    <location>
        <begin position="616"/>
        <end position="636"/>
    </location>
</feature>
<evidence type="ECO:0000313" key="4">
    <source>
        <dbReference type="EMBL" id="QGN17916.1"/>
    </source>
</evidence>
<dbReference type="PANTHER" id="PTHR45614">
    <property type="entry name" value="MYB PROTEIN-RELATED"/>
    <property type="match status" value="1"/>
</dbReference>
<dbReference type="SMART" id="SM00717">
    <property type="entry name" value="SANT"/>
    <property type="match status" value="2"/>
</dbReference>
<accession>A0ABX6F1J4</accession>
<protein>
    <submittedName>
        <fullName evidence="4">Transcriptional regulatory protein DOT6</fullName>
    </submittedName>
</protein>
<feature type="region of interest" description="Disordered" evidence="1">
    <location>
        <begin position="87"/>
        <end position="164"/>
    </location>
</feature>
<dbReference type="Proteomes" id="UP000422736">
    <property type="component" value="Chromosome 8"/>
</dbReference>
<keyword evidence="5" id="KW-1185">Reference proteome</keyword>
<feature type="compositionally biased region" description="Polar residues" evidence="1">
    <location>
        <begin position="579"/>
        <end position="598"/>
    </location>
</feature>
<gene>
    <name evidence="4" type="primary">DOT6</name>
    <name evidence="4" type="ORF">FIM1_5125</name>
</gene>
<evidence type="ECO:0000256" key="1">
    <source>
        <dbReference type="SAM" id="MobiDB-lite"/>
    </source>
</evidence>
<dbReference type="CDD" id="cd00167">
    <property type="entry name" value="SANT"/>
    <property type="match status" value="2"/>
</dbReference>
<dbReference type="SUPFAM" id="SSF46689">
    <property type="entry name" value="Homeodomain-like"/>
    <property type="match status" value="1"/>
</dbReference>
<dbReference type="InterPro" id="IPR009057">
    <property type="entry name" value="Homeodomain-like_sf"/>
</dbReference>